<organism evidence="2 4">
    <name type="scientific">Legionella moravica</name>
    <dbReference type="NCBI Taxonomy" id="39962"/>
    <lineage>
        <taxon>Bacteria</taxon>
        <taxon>Pseudomonadati</taxon>
        <taxon>Pseudomonadota</taxon>
        <taxon>Gammaproteobacteria</taxon>
        <taxon>Legionellales</taxon>
        <taxon>Legionellaceae</taxon>
        <taxon>Legionella</taxon>
    </lineage>
</organism>
<protein>
    <submittedName>
        <fullName evidence="2">Uncharacterized protein</fullName>
    </submittedName>
</protein>
<sequence>MITNLKIIHLLTKYQAIPSEYEPSISIASTQRFDEEARTTYAFFTKLTQEDFPAPATVLKNKIHFWLAKRWVCVRNTVLDYRVTPSLPVNQFCLELAEMTADSDMAAYHILMPYNRSFHPFDYDTRYLLAHFVDYMQPIYTQDEIADRLAPHIYSFLDLKCLDEDPLLLKEVIERVVPRLNNLSDITESFWVMRYLSQEVQCQFIEATFDRWFDERKRDLSQYIRVPTKEWSVDVTVLFRTLLIDKIAEKTLTASACLSEINSLKQYTYISEETEIITAFLTKLQPRLPELFQDINSVDDLLITASRHQRFIASIFRNLLIESANPDNIWNLLILKEDEFLAYFYSIFIPHITQSTRSFTDFLELLGKWKKPSYLVKVSKWRSHYESEGCLLIQAELIKTYLIHLDSWISDIPNFLLLLDKLKAIHHSIVPLFERFAPFIINNSRVFISFFQRLNSIISVRLKNDYRNYWLSKVDFKLFVSSLSELDNFFISSCMKPEERRFVLSKLDAQQLNCTPEALDMYKVQKLDVPTLIDDLKAYVSKTSFRKGALDLMDQLSKNPPFDRSELNQLIIPIMNEIKATFKLTYFSIPSSYNSHLLQILKKAYSAEVYTSQTAAASVAPIGSS</sequence>
<dbReference type="EMBL" id="LNYN01000024">
    <property type="protein sequence ID" value="KTD33659.1"/>
    <property type="molecule type" value="Genomic_DNA"/>
</dbReference>
<dbReference type="OrthoDB" id="5653237at2"/>
<evidence type="ECO:0000313" key="3">
    <source>
        <dbReference type="Proteomes" id="UP000054985"/>
    </source>
</evidence>
<dbReference type="RefSeq" id="WP_028383432.1">
    <property type="nucleotide sequence ID" value="NZ_CAAAJG010000053.1"/>
</dbReference>
<proteinExistence type="predicted"/>
<gene>
    <name evidence="1" type="ORF">Lmor_1971</name>
    <name evidence="2" type="ORF">NCTC12239_01529</name>
</gene>
<evidence type="ECO:0000313" key="4">
    <source>
        <dbReference type="Proteomes" id="UP000254040"/>
    </source>
</evidence>
<evidence type="ECO:0000313" key="2">
    <source>
        <dbReference type="EMBL" id="STX62592.1"/>
    </source>
</evidence>
<dbReference type="AlphaFoldDB" id="A0A378JYP1"/>
<name>A0A378JYP1_9GAMM</name>
<dbReference type="Proteomes" id="UP000254040">
    <property type="component" value="Unassembled WGS sequence"/>
</dbReference>
<dbReference type="EMBL" id="UGOG01000001">
    <property type="protein sequence ID" value="STX62592.1"/>
    <property type="molecule type" value="Genomic_DNA"/>
</dbReference>
<accession>A0A378JYP1</accession>
<keyword evidence="3" id="KW-1185">Reference proteome</keyword>
<dbReference type="STRING" id="39962.Lmor_1971"/>
<reference evidence="2 4" key="2">
    <citation type="submission" date="2018-06" db="EMBL/GenBank/DDBJ databases">
        <authorList>
            <consortium name="Pathogen Informatics"/>
            <person name="Doyle S."/>
        </authorList>
    </citation>
    <scope>NUCLEOTIDE SEQUENCE [LARGE SCALE GENOMIC DNA]</scope>
    <source>
        <strain evidence="2 4">NCTC12239</strain>
    </source>
</reference>
<evidence type="ECO:0000313" key="1">
    <source>
        <dbReference type="EMBL" id="KTD33659.1"/>
    </source>
</evidence>
<dbReference type="Proteomes" id="UP000054985">
    <property type="component" value="Unassembled WGS sequence"/>
</dbReference>
<reference evidence="1 3" key="1">
    <citation type="submission" date="2015-11" db="EMBL/GenBank/DDBJ databases">
        <title>Genomic analysis of 38 Legionella species identifies large and diverse effector repertoires.</title>
        <authorList>
            <person name="Burstein D."/>
            <person name="Amaro F."/>
            <person name="Zusman T."/>
            <person name="Lifshitz Z."/>
            <person name="Cohen O."/>
            <person name="Gilbert J.A."/>
            <person name="Pupko T."/>
            <person name="Shuman H.A."/>
            <person name="Segal G."/>
        </authorList>
    </citation>
    <scope>NUCLEOTIDE SEQUENCE [LARGE SCALE GENOMIC DNA]</scope>
    <source>
        <strain evidence="1 3">ATCC 43877</strain>
    </source>
</reference>